<dbReference type="AlphaFoldDB" id="A0A2G3PR31"/>
<feature type="domain" description="AMP-binding enzyme C-terminal" evidence="2">
    <location>
        <begin position="446"/>
        <end position="522"/>
    </location>
</feature>
<dbReference type="InterPro" id="IPR042099">
    <property type="entry name" value="ANL_N_sf"/>
</dbReference>
<dbReference type="PANTHER" id="PTHR43767">
    <property type="entry name" value="LONG-CHAIN-FATTY-ACID--COA LIGASE"/>
    <property type="match status" value="1"/>
</dbReference>
<comment type="caution">
    <text evidence="3">The sequence shown here is derived from an EMBL/GenBank/DDBJ whole genome shotgun (WGS) entry which is preliminary data.</text>
</comment>
<sequence>MGFNLADVFETVADAVPDTVALTYEGVDHSYRQLEVESNKVAHMLTAAGIGAAEHVSLFLKNSVEHVTTILGVIKIRAVPININYRYTPAELLYIFENSDSVAIVVEEAEHQDNLATIVGQIPTLRTIFVIGEITEQLSVAAADAGVDVRLFDPSDQSDERDFEPRTGDELWVLYTGGTTGYPKGVMWRHDDFFHKPLSGGNPYEDKPRKDLAEIGAAAKEFPGLSFLIAAPLMHGAALYSLFTFLTLGARLVLMRAFDPEKVVRSIEADKVNVVLIVGDGMGSPLADAMQKLKDEVDMSTLFSITSGGAIWSVGVREKMLAAKPDLLLRDNFGASETGNDGAFEVREDGTLAMPPTSKMTVVDEKLNVIEPGTGDVGMIARIGRVPLGYYRDEEKSARTFPTLPDGTRLAVLGDMGQVEADGTIVFLGRGSQCINTGGEKVFAEEVEACLHAHPSVADALVVPAPDERMGQKVSAVVAIRPDAPEPDLDEIQAHCRTMLAGYKIPRLLVVVDEIKRTPAGKADYRWAKQAALDATGTPV</sequence>
<dbReference type="PANTHER" id="PTHR43767:SF1">
    <property type="entry name" value="NONRIBOSOMAL PEPTIDE SYNTHASE PES1 (EUROFUNG)-RELATED"/>
    <property type="match status" value="1"/>
</dbReference>
<dbReference type="SUPFAM" id="SSF56801">
    <property type="entry name" value="Acetyl-CoA synthetase-like"/>
    <property type="match status" value="1"/>
</dbReference>
<feature type="domain" description="AMP-dependent synthetase/ligase" evidence="1">
    <location>
        <begin position="9"/>
        <end position="375"/>
    </location>
</feature>
<dbReference type="PROSITE" id="PS00455">
    <property type="entry name" value="AMP_BINDING"/>
    <property type="match status" value="1"/>
</dbReference>
<dbReference type="RefSeq" id="WP_099381387.1">
    <property type="nucleotide sequence ID" value="NZ_PEBD01000004.1"/>
</dbReference>
<gene>
    <name evidence="3" type="ORF">CSW57_03050</name>
</gene>
<dbReference type="InterPro" id="IPR050237">
    <property type="entry name" value="ATP-dep_AMP-bd_enzyme"/>
</dbReference>
<reference evidence="3 4" key="1">
    <citation type="submission" date="2017-10" db="EMBL/GenBank/DDBJ databases">
        <title>The draft genome sequence of Williamsia sp. BULT 1.1 isolated from the semi-arid grassland soils from South Africa.</title>
        <authorList>
            <person name="Kabwe M.H."/>
            <person name="Govender N."/>
            <person name="Mutseka Lunga P."/>
            <person name="Vikram S."/>
            <person name="Makhalanyane T.P."/>
        </authorList>
    </citation>
    <scope>NUCLEOTIDE SEQUENCE [LARGE SCALE GENOMIC DNA]</scope>
    <source>
        <strain evidence="3 4">BULT 1.1</strain>
    </source>
</reference>
<evidence type="ECO:0000259" key="2">
    <source>
        <dbReference type="Pfam" id="PF13193"/>
    </source>
</evidence>
<protein>
    <submittedName>
        <fullName evidence="3">Acyl-CoA synthetase</fullName>
    </submittedName>
</protein>
<dbReference type="InterPro" id="IPR045851">
    <property type="entry name" value="AMP-bd_C_sf"/>
</dbReference>
<dbReference type="InterPro" id="IPR025110">
    <property type="entry name" value="AMP-bd_C"/>
</dbReference>
<organism evidence="3 4">
    <name type="scientific">Williamsia marianensis</name>
    <dbReference type="NCBI Taxonomy" id="85044"/>
    <lineage>
        <taxon>Bacteria</taxon>
        <taxon>Bacillati</taxon>
        <taxon>Actinomycetota</taxon>
        <taxon>Actinomycetes</taxon>
        <taxon>Mycobacteriales</taxon>
        <taxon>Nocardiaceae</taxon>
        <taxon>Williamsia</taxon>
    </lineage>
</organism>
<proteinExistence type="predicted"/>
<dbReference type="NCBIfam" id="NF005863">
    <property type="entry name" value="PRK07798.1"/>
    <property type="match status" value="1"/>
</dbReference>
<evidence type="ECO:0000313" key="3">
    <source>
        <dbReference type="EMBL" id="PHV68236.1"/>
    </source>
</evidence>
<evidence type="ECO:0000259" key="1">
    <source>
        <dbReference type="Pfam" id="PF00501"/>
    </source>
</evidence>
<accession>A0A2G3PR31</accession>
<dbReference type="Pfam" id="PF00501">
    <property type="entry name" value="AMP-binding"/>
    <property type="match status" value="1"/>
</dbReference>
<dbReference type="Pfam" id="PF13193">
    <property type="entry name" value="AMP-binding_C"/>
    <property type="match status" value="1"/>
</dbReference>
<dbReference type="InterPro" id="IPR020845">
    <property type="entry name" value="AMP-binding_CS"/>
</dbReference>
<evidence type="ECO:0000313" key="4">
    <source>
        <dbReference type="Proteomes" id="UP000225108"/>
    </source>
</evidence>
<dbReference type="GO" id="GO:0016878">
    <property type="term" value="F:acid-thiol ligase activity"/>
    <property type="evidence" value="ECO:0007669"/>
    <property type="project" value="UniProtKB-ARBA"/>
</dbReference>
<dbReference type="InterPro" id="IPR000873">
    <property type="entry name" value="AMP-dep_synth/lig_dom"/>
</dbReference>
<name>A0A2G3PR31_WILMA</name>
<dbReference type="EMBL" id="PEBD01000004">
    <property type="protein sequence ID" value="PHV68236.1"/>
    <property type="molecule type" value="Genomic_DNA"/>
</dbReference>
<dbReference type="Gene3D" id="3.40.50.12780">
    <property type="entry name" value="N-terminal domain of ligase-like"/>
    <property type="match status" value="1"/>
</dbReference>
<dbReference type="Gene3D" id="3.30.300.30">
    <property type="match status" value="1"/>
</dbReference>
<dbReference type="Proteomes" id="UP000225108">
    <property type="component" value="Unassembled WGS sequence"/>
</dbReference>